<name>A0AAV1JIL0_9NEOP</name>
<accession>A0AAV1JIL0</accession>
<dbReference type="SUPFAM" id="SSF53623">
    <property type="entry name" value="MurD-like peptide ligases, catalytic domain"/>
    <property type="match status" value="1"/>
</dbReference>
<evidence type="ECO:0000256" key="5">
    <source>
        <dbReference type="ARBA" id="ARBA00022598"/>
    </source>
</evidence>
<keyword evidence="5" id="KW-0436">Ligase</keyword>
<evidence type="ECO:0000256" key="9">
    <source>
        <dbReference type="ARBA" id="ARBA00022842"/>
    </source>
</evidence>
<protein>
    <recommendedName>
        <fullName evidence="3">tetrahydrofolate synthase</fullName>
        <ecNumber evidence="3">6.3.2.17</ecNumber>
    </recommendedName>
    <alternativeName>
        <fullName evidence="11">Folylpoly-gamma-glutamate synthetase</fullName>
    </alternativeName>
    <alternativeName>
        <fullName evidence="10">Tetrahydrofolylpolyglutamate synthase</fullName>
    </alternativeName>
</protein>
<dbReference type="GO" id="GO:0006730">
    <property type="term" value="P:one-carbon metabolic process"/>
    <property type="evidence" value="ECO:0007669"/>
    <property type="project" value="UniProtKB-KW"/>
</dbReference>
<dbReference type="GO" id="GO:0046872">
    <property type="term" value="F:metal ion binding"/>
    <property type="evidence" value="ECO:0007669"/>
    <property type="project" value="UniProtKB-KW"/>
</dbReference>
<comment type="pathway">
    <text evidence="1">Cofactor biosynthesis; tetrahydrofolylpolyglutamate biosynthesis.</text>
</comment>
<keyword evidence="9" id="KW-0460">Magnesium</keyword>
<comment type="caution">
    <text evidence="13">The sequence shown here is derived from an EMBL/GenBank/DDBJ whole genome shotgun (WGS) entry which is preliminary data.</text>
</comment>
<evidence type="ECO:0000313" key="13">
    <source>
        <dbReference type="EMBL" id="CAK1548041.1"/>
    </source>
</evidence>
<organism evidence="13 14">
    <name type="scientific">Leptosia nina</name>
    <dbReference type="NCBI Taxonomy" id="320188"/>
    <lineage>
        <taxon>Eukaryota</taxon>
        <taxon>Metazoa</taxon>
        <taxon>Ecdysozoa</taxon>
        <taxon>Arthropoda</taxon>
        <taxon>Hexapoda</taxon>
        <taxon>Insecta</taxon>
        <taxon>Pterygota</taxon>
        <taxon>Neoptera</taxon>
        <taxon>Endopterygota</taxon>
        <taxon>Lepidoptera</taxon>
        <taxon>Glossata</taxon>
        <taxon>Ditrysia</taxon>
        <taxon>Papilionoidea</taxon>
        <taxon>Pieridae</taxon>
        <taxon>Pierinae</taxon>
        <taxon>Leptosia</taxon>
    </lineage>
</organism>
<dbReference type="GO" id="GO:0005524">
    <property type="term" value="F:ATP binding"/>
    <property type="evidence" value="ECO:0007669"/>
    <property type="project" value="UniProtKB-KW"/>
</dbReference>
<evidence type="ECO:0000256" key="6">
    <source>
        <dbReference type="ARBA" id="ARBA00022723"/>
    </source>
</evidence>
<gene>
    <name evidence="13" type="ORF">LNINA_LOCUS7471</name>
</gene>
<dbReference type="InterPro" id="IPR001645">
    <property type="entry name" value="Folylpolyglutamate_synth"/>
</dbReference>
<evidence type="ECO:0000256" key="8">
    <source>
        <dbReference type="ARBA" id="ARBA00022840"/>
    </source>
</evidence>
<dbReference type="AlphaFoldDB" id="A0AAV1JIL0"/>
<dbReference type="InterPro" id="IPR036565">
    <property type="entry name" value="Mur-like_cat_sf"/>
</dbReference>
<sequence>MPGIGLGRSLIATKLGKMFCNKYEEAVHKLNSLQSNKATIAQIRKHIKTGQRCTNMKDMENYLVRTGVPLSKLDELSVIHVAGTKGKGSTSAMCESILRAYGYRTGFYSSPHLVAVRERIRLAGIPLSEATFADYFHKVYDALYKTQEYEGDMPKYFAFLTVMAFNVFLEQKVDVAVVEVGIGGLVDYTNILRKVPVIGITALGLDHTAILGTTLPEIAAAKAGVMKTGCLAYTVQQETEAMKVLQQKACNVNCPLTIVPKYSTYAFQNGLRLSIQLEAYKMNASLAIQLAHAWMRIKCNNNVKNPDLLVKTLSKETVIGLRDCKWPGRYHIVETEWGSIYLDGAHTKESMEICAQWFENNCR</sequence>
<keyword evidence="14" id="KW-1185">Reference proteome</keyword>
<evidence type="ECO:0000256" key="1">
    <source>
        <dbReference type="ARBA" id="ARBA00005150"/>
    </source>
</evidence>
<dbReference type="Gene3D" id="3.40.1190.10">
    <property type="entry name" value="Mur-like, catalytic domain"/>
    <property type="match status" value="1"/>
</dbReference>
<evidence type="ECO:0000256" key="3">
    <source>
        <dbReference type="ARBA" id="ARBA00013025"/>
    </source>
</evidence>
<evidence type="ECO:0000256" key="10">
    <source>
        <dbReference type="ARBA" id="ARBA00030592"/>
    </source>
</evidence>
<dbReference type="Proteomes" id="UP001497472">
    <property type="component" value="Unassembled WGS sequence"/>
</dbReference>
<keyword evidence="6" id="KW-0479">Metal-binding</keyword>
<evidence type="ECO:0000256" key="11">
    <source>
        <dbReference type="ARBA" id="ARBA00030876"/>
    </source>
</evidence>
<dbReference type="GO" id="GO:0005829">
    <property type="term" value="C:cytosol"/>
    <property type="evidence" value="ECO:0007669"/>
    <property type="project" value="TreeGrafter"/>
</dbReference>
<evidence type="ECO:0000256" key="4">
    <source>
        <dbReference type="ARBA" id="ARBA00022563"/>
    </source>
</evidence>
<dbReference type="PANTHER" id="PTHR11136">
    <property type="entry name" value="FOLYLPOLYGLUTAMATE SYNTHASE-RELATED"/>
    <property type="match status" value="1"/>
</dbReference>
<dbReference type="GO" id="GO:0004326">
    <property type="term" value="F:tetrahydrofolylpolyglutamate synthase activity"/>
    <property type="evidence" value="ECO:0007669"/>
    <property type="project" value="UniProtKB-EC"/>
</dbReference>
<comment type="similarity">
    <text evidence="2">Belongs to the folylpolyglutamate synthase family.</text>
</comment>
<dbReference type="InterPro" id="IPR036615">
    <property type="entry name" value="Mur_ligase_C_dom_sf"/>
</dbReference>
<dbReference type="GO" id="GO:0005739">
    <property type="term" value="C:mitochondrion"/>
    <property type="evidence" value="ECO:0007669"/>
    <property type="project" value="TreeGrafter"/>
</dbReference>
<dbReference type="NCBIfam" id="TIGR01499">
    <property type="entry name" value="folC"/>
    <property type="match status" value="1"/>
</dbReference>
<evidence type="ECO:0000256" key="7">
    <source>
        <dbReference type="ARBA" id="ARBA00022741"/>
    </source>
</evidence>
<keyword evidence="7" id="KW-0547">Nucleotide-binding</keyword>
<reference evidence="13 14" key="1">
    <citation type="submission" date="2023-11" db="EMBL/GenBank/DDBJ databases">
        <authorList>
            <person name="Okamura Y."/>
        </authorList>
    </citation>
    <scope>NUCLEOTIDE SEQUENCE [LARGE SCALE GENOMIC DNA]</scope>
</reference>
<keyword evidence="8" id="KW-0067">ATP-binding</keyword>
<evidence type="ECO:0000256" key="2">
    <source>
        <dbReference type="ARBA" id="ARBA00008276"/>
    </source>
</evidence>
<proteinExistence type="inferred from homology"/>
<dbReference type="InterPro" id="IPR018109">
    <property type="entry name" value="Folylpolyglutamate_synth_CS"/>
</dbReference>
<evidence type="ECO:0000313" key="14">
    <source>
        <dbReference type="Proteomes" id="UP001497472"/>
    </source>
</evidence>
<comment type="catalytic activity">
    <reaction evidence="12">
        <text>(6S)-5,6,7,8-tetrahydrofolyl-(gamma-L-Glu)(n) + L-glutamate + ATP = (6S)-5,6,7,8-tetrahydrofolyl-(gamma-L-Glu)(n+1) + ADP + phosphate + H(+)</text>
        <dbReference type="Rhea" id="RHEA:10580"/>
        <dbReference type="Rhea" id="RHEA-COMP:14738"/>
        <dbReference type="Rhea" id="RHEA-COMP:14740"/>
        <dbReference type="ChEBI" id="CHEBI:15378"/>
        <dbReference type="ChEBI" id="CHEBI:29985"/>
        <dbReference type="ChEBI" id="CHEBI:30616"/>
        <dbReference type="ChEBI" id="CHEBI:43474"/>
        <dbReference type="ChEBI" id="CHEBI:141005"/>
        <dbReference type="ChEBI" id="CHEBI:456216"/>
        <dbReference type="EC" id="6.3.2.17"/>
    </reaction>
</comment>
<dbReference type="SUPFAM" id="SSF53244">
    <property type="entry name" value="MurD-like peptide ligases, peptide-binding domain"/>
    <property type="match status" value="1"/>
</dbReference>
<dbReference type="PROSITE" id="PS01012">
    <property type="entry name" value="FOLYLPOLYGLU_SYNT_2"/>
    <property type="match status" value="1"/>
</dbReference>
<keyword evidence="4" id="KW-0554">One-carbon metabolism</keyword>
<dbReference type="PANTHER" id="PTHR11136:SF5">
    <property type="entry name" value="FOLYLPOLYGLUTAMATE SYNTHASE, MITOCHONDRIAL"/>
    <property type="match status" value="1"/>
</dbReference>
<dbReference type="EMBL" id="CAVLEF010000010">
    <property type="protein sequence ID" value="CAK1548041.1"/>
    <property type="molecule type" value="Genomic_DNA"/>
</dbReference>
<dbReference type="PROSITE" id="PS01011">
    <property type="entry name" value="FOLYLPOLYGLU_SYNT_1"/>
    <property type="match status" value="1"/>
</dbReference>
<evidence type="ECO:0000256" key="12">
    <source>
        <dbReference type="ARBA" id="ARBA00047493"/>
    </source>
</evidence>
<dbReference type="EC" id="6.3.2.17" evidence="3"/>